<organism evidence="1 2">
    <name type="scientific">Holdemanella biformis DSM 3989</name>
    <dbReference type="NCBI Taxonomy" id="518637"/>
    <lineage>
        <taxon>Bacteria</taxon>
        <taxon>Bacillati</taxon>
        <taxon>Bacillota</taxon>
        <taxon>Erysipelotrichia</taxon>
        <taxon>Erysipelotrichales</taxon>
        <taxon>Erysipelotrichaceae</taxon>
        <taxon>Holdemanella</taxon>
    </lineage>
</organism>
<dbReference type="InterPro" id="IPR000150">
    <property type="entry name" value="Cof"/>
</dbReference>
<comment type="caution">
    <text evidence="1">The sequence shown here is derived from an EMBL/GenBank/DDBJ whole genome shotgun (WGS) entry which is preliminary data.</text>
</comment>
<dbReference type="Gene3D" id="3.40.50.1000">
    <property type="entry name" value="HAD superfamily/HAD-like"/>
    <property type="match status" value="1"/>
</dbReference>
<dbReference type="eggNOG" id="COG0561">
    <property type="taxonomic scope" value="Bacteria"/>
</dbReference>
<dbReference type="PANTHER" id="PTHR10000:SF8">
    <property type="entry name" value="HAD SUPERFAMILY HYDROLASE-LIKE, TYPE 3"/>
    <property type="match status" value="1"/>
</dbReference>
<name>B7CBX1_9FIRM</name>
<reference evidence="1 2" key="2">
    <citation type="submission" date="2008-11" db="EMBL/GenBank/DDBJ databases">
        <title>Draft genome sequence of Eubacterium biforme (DSM 3989).</title>
        <authorList>
            <person name="Sudarsanam P."/>
            <person name="Ley R."/>
            <person name="Guruge J."/>
            <person name="Turnbaugh P.J."/>
            <person name="Mahowald M."/>
            <person name="Liep D."/>
            <person name="Gordon J."/>
        </authorList>
    </citation>
    <scope>NUCLEOTIDE SEQUENCE [LARGE SCALE GENOMIC DNA]</scope>
    <source>
        <strain evidence="1 2">DSM 3989</strain>
    </source>
</reference>
<dbReference type="GO" id="GO:0016791">
    <property type="term" value="F:phosphatase activity"/>
    <property type="evidence" value="ECO:0007669"/>
    <property type="project" value="UniProtKB-ARBA"/>
</dbReference>
<keyword evidence="2" id="KW-1185">Reference proteome</keyword>
<dbReference type="GO" id="GO:0000287">
    <property type="term" value="F:magnesium ion binding"/>
    <property type="evidence" value="ECO:0007669"/>
    <property type="project" value="TreeGrafter"/>
</dbReference>
<dbReference type="AlphaFoldDB" id="B7CBX1"/>
<dbReference type="RefSeq" id="WP_003865484.1">
    <property type="nucleotide sequence ID" value="NZ_DS996843.1"/>
</dbReference>
<dbReference type="PANTHER" id="PTHR10000">
    <property type="entry name" value="PHOSPHOSERINE PHOSPHATASE"/>
    <property type="match status" value="1"/>
</dbReference>
<dbReference type="InterPro" id="IPR006379">
    <property type="entry name" value="HAD-SF_hydro_IIB"/>
</dbReference>
<dbReference type="SFLD" id="SFLDS00003">
    <property type="entry name" value="Haloacid_Dehalogenase"/>
    <property type="match status" value="1"/>
</dbReference>
<sequence length="276" mass="31112">MNTDKVPDTKLKGIKLIVADLDGTLLKSDKSLDDNIKDVISGQDYKFTIASGRSMVLVKKFISELDINSPYITNNGAEIYQNDACVKQYSIPDEEVRFILNLVQEFNLECHANAENCIYTMGKIDLILPFRKRFEGVLPIVDNASINAVCANTINKIMCIDKELNKIEKFAKKINLYCGHVHCERAEGNAFVIVNRQASKGKALKNLIELLHISSEKVIVFGDNYNDVSMFEAVKYSVCMENADKDVKDKATFICKSNDMNGVSDFIQKYINPGWR</sequence>
<accession>B7CBX1</accession>
<dbReference type="Pfam" id="PF08282">
    <property type="entry name" value="Hydrolase_3"/>
    <property type="match status" value="1"/>
</dbReference>
<dbReference type="SFLD" id="SFLDG01140">
    <property type="entry name" value="C2.B:_Phosphomannomutase_and_P"/>
    <property type="match status" value="1"/>
</dbReference>
<dbReference type="GO" id="GO:0005829">
    <property type="term" value="C:cytosol"/>
    <property type="evidence" value="ECO:0007669"/>
    <property type="project" value="TreeGrafter"/>
</dbReference>
<dbReference type="EMBL" id="ABYT01000092">
    <property type="protein sequence ID" value="EEC89740.1"/>
    <property type="molecule type" value="Genomic_DNA"/>
</dbReference>
<dbReference type="HOGENOM" id="CLU_044146_1_0_9"/>
<dbReference type="Proteomes" id="UP000004315">
    <property type="component" value="Unassembled WGS sequence"/>
</dbReference>
<reference evidence="1 2" key="1">
    <citation type="submission" date="2008-10" db="EMBL/GenBank/DDBJ databases">
        <authorList>
            <person name="Fulton L."/>
            <person name="Clifton S."/>
            <person name="Fulton B."/>
            <person name="Xu J."/>
            <person name="Minx P."/>
            <person name="Pepin K.H."/>
            <person name="Johnson M."/>
            <person name="Bhonagiri V."/>
            <person name="Nash W.E."/>
            <person name="Mardis E.R."/>
            <person name="Wilson R.K."/>
        </authorList>
    </citation>
    <scope>NUCLEOTIDE SEQUENCE [LARGE SCALE GENOMIC DNA]</scope>
    <source>
        <strain evidence="1 2">DSM 3989</strain>
    </source>
</reference>
<dbReference type="STRING" id="518637.EUBIFOR_01696"/>
<proteinExistence type="predicted"/>
<dbReference type="NCBIfam" id="TIGR01484">
    <property type="entry name" value="HAD-SF-IIB"/>
    <property type="match status" value="1"/>
</dbReference>
<evidence type="ECO:0000313" key="1">
    <source>
        <dbReference type="EMBL" id="EEC89740.1"/>
    </source>
</evidence>
<evidence type="ECO:0000313" key="2">
    <source>
        <dbReference type="Proteomes" id="UP000004315"/>
    </source>
</evidence>
<dbReference type="Gene3D" id="3.30.1240.10">
    <property type="match status" value="1"/>
</dbReference>
<dbReference type="NCBIfam" id="TIGR00099">
    <property type="entry name" value="Cof-subfamily"/>
    <property type="match status" value="1"/>
</dbReference>
<dbReference type="InterPro" id="IPR036412">
    <property type="entry name" value="HAD-like_sf"/>
</dbReference>
<gene>
    <name evidence="1" type="ORF">EUBIFOR_01696</name>
</gene>
<dbReference type="InterPro" id="IPR023214">
    <property type="entry name" value="HAD_sf"/>
</dbReference>
<keyword evidence="1" id="KW-0378">Hydrolase</keyword>
<dbReference type="PROSITE" id="PS01229">
    <property type="entry name" value="COF_2"/>
    <property type="match status" value="1"/>
</dbReference>
<protein>
    <submittedName>
        <fullName evidence="1">Cof-like hydrolase</fullName>
    </submittedName>
</protein>
<dbReference type="SUPFAM" id="SSF56784">
    <property type="entry name" value="HAD-like"/>
    <property type="match status" value="1"/>
</dbReference>